<protein>
    <submittedName>
        <fullName evidence="4">MAM domain-containing protein</fullName>
    </submittedName>
</protein>
<dbReference type="WBParaSite" id="nRc.2.0.1.t14587-RA">
    <property type="protein sequence ID" value="nRc.2.0.1.t14587-RA"/>
    <property type="gene ID" value="nRc.2.0.1.g14587"/>
</dbReference>
<dbReference type="Proteomes" id="UP000887565">
    <property type="component" value="Unplaced"/>
</dbReference>
<feature type="domain" description="MAM" evidence="2">
    <location>
        <begin position="26"/>
        <end position="185"/>
    </location>
</feature>
<dbReference type="PANTHER" id="PTHR23282">
    <property type="entry name" value="APICAL ENDOSOMAL GLYCOPROTEIN PRECURSOR"/>
    <property type="match status" value="1"/>
</dbReference>
<dbReference type="CDD" id="cd06263">
    <property type="entry name" value="MAM"/>
    <property type="match status" value="1"/>
</dbReference>
<feature type="chain" id="PRO_5037826583" evidence="1">
    <location>
        <begin position="19"/>
        <end position="444"/>
    </location>
</feature>
<name>A0A915IK83_ROMCU</name>
<dbReference type="InterPro" id="IPR000998">
    <property type="entry name" value="MAM_dom"/>
</dbReference>
<evidence type="ECO:0000259" key="2">
    <source>
        <dbReference type="PROSITE" id="PS50060"/>
    </source>
</evidence>
<evidence type="ECO:0000256" key="1">
    <source>
        <dbReference type="SAM" id="SignalP"/>
    </source>
</evidence>
<evidence type="ECO:0000313" key="3">
    <source>
        <dbReference type="Proteomes" id="UP000887565"/>
    </source>
</evidence>
<reference evidence="4" key="1">
    <citation type="submission" date="2022-11" db="UniProtKB">
        <authorList>
            <consortium name="WormBaseParasite"/>
        </authorList>
    </citation>
    <scope>IDENTIFICATION</scope>
</reference>
<keyword evidence="3" id="KW-1185">Reference proteome</keyword>
<dbReference type="InterPro" id="IPR013320">
    <property type="entry name" value="ConA-like_dom_sf"/>
</dbReference>
<evidence type="ECO:0000313" key="4">
    <source>
        <dbReference type="WBParaSite" id="nRc.2.0.1.t14587-RA"/>
    </source>
</evidence>
<dbReference type="SMART" id="SM00137">
    <property type="entry name" value="MAM"/>
    <property type="match status" value="1"/>
</dbReference>
<dbReference type="SUPFAM" id="SSF49899">
    <property type="entry name" value="Concanavalin A-like lectins/glucanases"/>
    <property type="match status" value="1"/>
</dbReference>
<dbReference type="Gene3D" id="2.60.120.200">
    <property type="match status" value="1"/>
</dbReference>
<proteinExistence type="predicted"/>
<feature type="signal peptide" evidence="1">
    <location>
        <begin position="1"/>
        <end position="18"/>
    </location>
</feature>
<dbReference type="AlphaFoldDB" id="A0A915IK83"/>
<keyword evidence="1" id="KW-0732">Signal</keyword>
<dbReference type="InterPro" id="IPR051560">
    <property type="entry name" value="MAM_domain-containing"/>
</dbReference>
<dbReference type="PROSITE" id="PS50060">
    <property type="entry name" value="MAM_2"/>
    <property type="match status" value="1"/>
</dbReference>
<dbReference type="GO" id="GO:0016020">
    <property type="term" value="C:membrane"/>
    <property type="evidence" value="ECO:0007669"/>
    <property type="project" value="InterPro"/>
</dbReference>
<sequence>MCRNSFLLILLFSHSTVAQQAVFNDLDCDFDNQNFCLWANAQNNVEDDFDWRIDRSVAIDGFHSIPRTVTGTGYFAYAQGRYVPTQSGQAARAWLFSPPVDRLENPATLTFMYWKTAAPPVLQVCTRDTGDNRLKCFDSISGVGDAKWNQRSVTIPSNQLPFQIIFVAVGFSTAFDLIGIDDITLRYANGERLGHIIQPTVAGAASASGSRYLAAPLGGRGGQFSSDLNKGYPTAPPGQPAFVRTAPPAAVRPYASQPGQNIGVYSQGDSSAGNVVASPAGNAIQLRPQLSNVETASQGITNVDNSDLVQQTQHGEAYPSAVAAVPVENIEAKPSGISTQSLIEEHMPTTNSALRLTVENVAQQQSAYTVAVARPTSATPATGFCSPVDCPFNRDFCSWYNDLSANFDWKLKYTTLKGQGKFLHFPIALHDYSAFLFFKFISIY</sequence>
<dbReference type="Pfam" id="PF00629">
    <property type="entry name" value="MAM"/>
    <property type="match status" value="1"/>
</dbReference>
<accession>A0A915IK83</accession>
<organism evidence="3 4">
    <name type="scientific">Romanomermis culicivorax</name>
    <name type="common">Nematode worm</name>
    <dbReference type="NCBI Taxonomy" id="13658"/>
    <lineage>
        <taxon>Eukaryota</taxon>
        <taxon>Metazoa</taxon>
        <taxon>Ecdysozoa</taxon>
        <taxon>Nematoda</taxon>
        <taxon>Enoplea</taxon>
        <taxon>Dorylaimia</taxon>
        <taxon>Mermithida</taxon>
        <taxon>Mermithoidea</taxon>
        <taxon>Mermithidae</taxon>
        <taxon>Romanomermis</taxon>
    </lineage>
</organism>
<dbReference type="PANTHER" id="PTHR23282:SF101">
    <property type="entry name" value="MAM DOMAIN-CONTAINING PROTEIN"/>
    <property type="match status" value="1"/>
</dbReference>